<evidence type="ECO:0000256" key="1">
    <source>
        <dbReference type="SAM" id="SignalP"/>
    </source>
</evidence>
<evidence type="ECO:0000259" key="2">
    <source>
        <dbReference type="Pfam" id="PF14229"/>
    </source>
</evidence>
<comment type="caution">
    <text evidence="3">The sequence shown here is derived from an EMBL/GenBank/DDBJ whole genome shotgun (WGS) entry which is preliminary data.</text>
</comment>
<dbReference type="InterPro" id="IPR025567">
    <property type="entry name" value="DUF4332"/>
</dbReference>
<proteinExistence type="predicted"/>
<feature type="domain" description="DUF4332" evidence="2">
    <location>
        <begin position="57"/>
        <end position="177"/>
    </location>
</feature>
<accession>A0A937X4M8</accession>
<dbReference type="Pfam" id="PF14229">
    <property type="entry name" value="DUF4332"/>
    <property type="match status" value="1"/>
</dbReference>
<dbReference type="Proteomes" id="UP000703893">
    <property type="component" value="Unassembled WGS sequence"/>
</dbReference>
<protein>
    <submittedName>
        <fullName evidence="3">DUF4332 domain-containing protein</fullName>
    </submittedName>
</protein>
<feature type="chain" id="PRO_5037232518" evidence="1">
    <location>
        <begin position="19"/>
        <end position="184"/>
    </location>
</feature>
<dbReference type="AlphaFoldDB" id="A0A937X4M8"/>
<dbReference type="EMBL" id="VGJX01000127">
    <property type="protein sequence ID" value="MBM3274124.1"/>
    <property type="molecule type" value="Genomic_DNA"/>
</dbReference>
<organism evidence="3 4">
    <name type="scientific">Candidatus Tanganyikabacteria bacterium</name>
    <dbReference type="NCBI Taxonomy" id="2961651"/>
    <lineage>
        <taxon>Bacteria</taxon>
        <taxon>Bacillati</taxon>
        <taxon>Candidatus Sericytochromatia</taxon>
        <taxon>Candidatus Tanganyikabacteria</taxon>
    </lineage>
</organism>
<reference evidence="3 4" key="1">
    <citation type="submission" date="2019-03" db="EMBL/GenBank/DDBJ databases">
        <title>Lake Tanganyika Metagenome-Assembled Genomes (MAGs).</title>
        <authorList>
            <person name="Tran P."/>
        </authorList>
    </citation>
    <scope>NUCLEOTIDE SEQUENCE [LARGE SCALE GENOMIC DNA]</scope>
    <source>
        <strain evidence="3">K_DeepCast_65m_m2_236</strain>
    </source>
</reference>
<feature type="signal peptide" evidence="1">
    <location>
        <begin position="1"/>
        <end position="18"/>
    </location>
</feature>
<gene>
    <name evidence="3" type="ORF">FJZ00_03155</name>
</gene>
<evidence type="ECO:0000313" key="4">
    <source>
        <dbReference type="Proteomes" id="UP000703893"/>
    </source>
</evidence>
<name>A0A937X4M8_9BACT</name>
<dbReference type="PROSITE" id="PS51257">
    <property type="entry name" value="PROKAR_LIPOPROTEIN"/>
    <property type="match status" value="1"/>
</dbReference>
<evidence type="ECO:0000313" key="3">
    <source>
        <dbReference type="EMBL" id="MBM3274124.1"/>
    </source>
</evidence>
<sequence>MRKFSVAALSAFFALSLAGCGQVATTAAQTATTTKIAAKDAAPTRKVHLYAAVEILGIGPVYAARLNAVGIRQVSSFLEAGHTRNGRAKLAEATGISPKLILTWINHADLIRVLGTGPVYARMLEDAGVDTVAELSTRNPHNLREAFEFVRERGGKTLVERVPSVTTVSEWIRRANDLGGYVQY</sequence>
<keyword evidence="1" id="KW-0732">Signal</keyword>
<dbReference type="Gene3D" id="1.10.150.20">
    <property type="entry name" value="5' to 3' exonuclease, C-terminal subdomain"/>
    <property type="match status" value="2"/>
</dbReference>